<evidence type="ECO:0000256" key="7">
    <source>
        <dbReference type="SAM" id="MobiDB-lite"/>
    </source>
</evidence>
<feature type="signal peptide" evidence="9">
    <location>
        <begin position="1"/>
        <end position="17"/>
    </location>
</feature>
<dbReference type="InterPro" id="IPR003591">
    <property type="entry name" value="Leu-rich_rpt_typical-subtyp"/>
</dbReference>
<dbReference type="InterPro" id="IPR000483">
    <property type="entry name" value="Cys-rich_flank_reg_C"/>
</dbReference>
<keyword evidence="4" id="KW-1015">Disulfide bond</keyword>
<dbReference type="PANTHER" id="PTHR24366">
    <property type="entry name" value="IG(IMMUNOGLOBULIN) AND LRR(LEUCINE RICH REPEAT) DOMAINS"/>
    <property type="match status" value="1"/>
</dbReference>
<evidence type="ECO:0000313" key="11">
    <source>
        <dbReference type="EMBL" id="CAG6657161.1"/>
    </source>
</evidence>
<dbReference type="PANTHER" id="PTHR24366:SF151">
    <property type="entry name" value="KEKKON 2"/>
    <property type="match status" value="1"/>
</dbReference>
<dbReference type="EMBL" id="HBUF01535838">
    <property type="protein sequence ID" value="CAG6753263.1"/>
    <property type="molecule type" value="Transcribed_RNA"/>
</dbReference>
<keyword evidence="3" id="KW-0677">Repeat</keyword>
<organism evidence="11">
    <name type="scientific">Cacopsylla melanoneura</name>
    <dbReference type="NCBI Taxonomy" id="428564"/>
    <lineage>
        <taxon>Eukaryota</taxon>
        <taxon>Metazoa</taxon>
        <taxon>Ecdysozoa</taxon>
        <taxon>Arthropoda</taxon>
        <taxon>Hexapoda</taxon>
        <taxon>Insecta</taxon>
        <taxon>Pterygota</taxon>
        <taxon>Neoptera</taxon>
        <taxon>Paraneoptera</taxon>
        <taxon>Hemiptera</taxon>
        <taxon>Sternorrhyncha</taxon>
        <taxon>Psylloidea</taxon>
        <taxon>Psyllidae</taxon>
        <taxon>Psyllinae</taxon>
        <taxon>Cacopsylla</taxon>
    </lineage>
</organism>
<dbReference type="PROSITE" id="PS50835">
    <property type="entry name" value="IG_LIKE"/>
    <property type="match status" value="1"/>
</dbReference>
<dbReference type="InterPro" id="IPR036179">
    <property type="entry name" value="Ig-like_dom_sf"/>
</dbReference>
<dbReference type="GO" id="GO:0071944">
    <property type="term" value="C:cell periphery"/>
    <property type="evidence" value="ECO:0007669"/>
    <property type="project" value="UniProtKB-ARBA"/>
</dbReference>
<keyword evidence="8" id="KW-0472">Membrane</keyword>
<keyword evidence="6" id="KW-0393">Immunoglobulin domain</keyword>
<dbReference type="EMBL" id="HBUF01347128">
    <property type="protein sequence ID" value="CAG6710479.1"/>
    <property type="molecule type" value="Transcribed_RNA"/>
</dbReference>
<sequence length="768" mass="85533">MMYWVLLIATIIKIVSACPTSCICKWKGGKQTVECVNKSLITVVEGMDPNTQVLDYTGNNLKTLHNEKFQKMGLVNLQKIYLSRCRITVIDPKAFRGLTNLVDLDFSHNLLPAVPSETFPDYPSLMKLTLTGNPIKHIKTGAFQPLSYLVTLELSKCEIEVVEDAAFVGLDSLEWLKLDNNKITTISGSNILPTGLHGIDLHHNPWTCDCLLIGLRRWLETTKTPMAIDPVCSVPPRLSSVAIKQLSIDELACEPQITPTTFYLEIQEGKNVTLSCKVSAIPEAKISWWFDGVVLQNESINAAGSHVLYIVEEGNENKKSELFIYNSNIEDNGTFVCVAENQAGTTSSNYTIRVVLKEENVEVVTVFPLEYVLVVSGIISVCSLVLIFLIVLCFLCFRRKKKKSKKKEESDKNVNGSNENVVKSLRESPKYTSVNASSAACMDKVNGGYIIADGHNDMMLYATDSGILVATNNMNTYPSYSISYQIEQNPDLVNDAESVDKDRRAQGGEDTHDNQDKASEAASVQFSDSGSQCGQEWTNVCYNRMQPMQHIVLNNVYNQPADIHLTPEKFMDRDGYPVDFGLPKVPTHFPALVPATAYYRTLPHRRHTAANPNNRFSREAEFLSRSSQPASYEHYATTDVRYNIEGYPSASPTPYSNGPRVTFTEPLHILQGPALQSMQPTEPTTKNEHTWTESCTDEQPSTSNPDKSGENKGEGFQAKRHMVDSLLKNREVKVGSHLHPHRSLVLPPVLTESPDEGYEGEGPETTEM</sequence>
<feature type="compositionally biased region" description="Polar residues" evidence="7">
    <location>
        <begin position="692"/>
        <end position="706"/>
    </location>
</feature>
<evidence type="ECO:0000256" key="4">
    <source>
        <dbReference type="ARBA" id="ARBA00023157"/>
    </source>
</evidence>
<evidence type="ECO:0000256" key="1">
    <source>
        <dbReference type="ARBA" id="ARBA00022614"/>
    </source>
</evidence>
<dbReference type="SUPFAM" id="SSF52058">
    <property type="entry name" value="L domain-like"/>
    <property type="match status" value="1"/>
</dbReference>
<feature type="compositionally biased region" description="Basic and acidic residues" evidence="7">
    <location>
        <begin position="721"/>
        <end position="734"/>
    </location>
</feature>
<proteinExistence type="predicted"/>
<dbReference type="InterPro" id="IPR003598">
    <property type="entry name" value="Ig_sub2"/>
</dbReference>
<keyword evidence="1" id="KW-0433">Leucine-rich repeat</keyword>
<dbReference type="FunFam" id="3.80.10.10:FF:000082">
    <property type="entry name" value="Leucine-rich repeat-containing 24"/>
    <property type="match status" value="1"/>
</dbReference>
<keyword evidence="2 9" id="KW-0732">Signal</keyword>
<evidence type="ECO:0000256" key="3">
    <source>
        <dbReference type="ARBA" id="ARBA00022737"/>
    </source>
</evidence>
<feature type="transmembrane region" description="Helical" evidence="8">
    <location>
        <begin position="371"/>
        <end position="397"/>
    </location>
</feature>
<dbReference type="EMBL" id="HBUF01535839">
    <property type="protein sequence ID" value="CAG6753264.1"/>
    <property type="molecule type" value="Transcribed_RNA"/>
</dbReference>
<dbReference type="EMBL" id="HBUF01187469">
    <property type="protein sequence ID" value="CAG6657162.1"/>
    <property type="molecule type" value="Transcribed_RNA"/>
</dbReference>
<dbReference type="EMBL" id="HBUF01029828">
    <property type="protein sequence ID" value="CAG6614272.1"/>
    <property type="molecule type" value="Transcribed_RNA"/>
</dbReference>
<evidence type="ECO:0000259" key="10">
    <source>
        <dbReference type="PROSITE" id="PS50835"/>
    </source>
</evidence>
<dbReference type="Pfam" id="PF13855">
    <property type="entry name" value="LRR_8"/>
    <property type="match status" value="2"/>
</dbReference>
<dbReference type="EMBL" id="HBUF01029827">
    <property type="protein sequence ID" value="CAG6614270.1"/>
    <property type="molecule type" value="Transcribed_RNA"/>
</dbReference>
<feature type="region of interest" description="Disordered" evidence="7">
    <location>
        <begin position="673"/>
        <end position="768"/>
    </location>
</feature>
<keyword evidence="8" id="KW-1133">Transmembrane helix</keyword>
<dbReference type="EMBL" id="HBUF01187468">
    <property type="protein sequence ID" value="CAG6657161.1"/>
    <property type="molecule type" value="Transcribed_RNA"/>
</dbReference>
<evidence type="ECO:0000256" key="9">
    <source>
        <dbReference type="SAM" id="SignalP"/>
    </source>
</evidence>
<dbReference type="SUPFAM" id="SSF48726">
    <property type="entry name" value="Immunoglobulin"/>
    <property type="match status" value="1"/>
</dbReference>
<name>A0A8D8RYA1_9HEMI</name>
<dbReference type="InterPro" id="IPR013783">
    <property type="entry name" value="Ig-like_fold"/>
</dbReference>
<dbReference type="InterPro" id="IPR001611">
    <property type="entry name" value="Leu-rich_rpt"/>
</dbReference>
<dbReference type="EMBL" id="HBUF01535840">
    <property type="protein sequence ID" value="CAG6753265.1"/>
    <property type="molecule type" value="Transcribed_RNA"/>
</dbReference>
<evidence type="ECO:0000256" key="6">
    <source>
        <dbReference type="ARBA" id="ARBA00023319"/>
    </source>
</evidence>
<dbReference type="InterPro" id="IPR032675">
    <property type="entry name" value="LRR_dom_sf"/>
</dbReference>
<accession>A0A8D8RYA1</accession>
<dbReference type="FunFam" id="2.60.40.10:FF:000032">
    <property type="entry name" value="palladin isoform X1"/>
    <property type="match status" value="1"/>
</dbReference>
<dbReference type="EMBL" id="HBUF01187470">
    <property type="protein sequence ID" value="CAG6657163.1"/>
    <property type="molecule type" value="Transcribed_RNA"/>
</dbReference>
<evidence type="ECO:0000256" key="8">
    <source>
        <dbReference type="SAM" id="Phobius"/>
    </source>
</evidence>
<reference evidence="11" key="1">
    <citation type="submission" date="2021-05" db="EMBL/GenBank/DDBJ databases">
        <authorList>
            <person name="Alioto T."/>
            <person name="Alioto T."/>
            <person name="Gomez Garrido J."/>
        </authorList>
    </citation>
    <scope>NUCLEOTIDE SEQUENCE</scope>
</reference>
<dbReference type="SMART" id="SM00409">
    <property type="entry name" value="IG"/>
    <property type="match status" value="1"/>
</dbReference>
<feature type="chain" id="PRO_5033955879" evidence="9">
    <location>
        <begin position="18"/>
        <end position="768"/>
    </location>
</feature>
<dbReference type="EMBL" id="HBUF01347127">
    <property type="protein sequence ID" value="CAG6710478.1"/>
    <property type="molecule type" value="Transcribed_RNA"/>
</dbReference>
<dbReference type="InterPro" id="IPR013098">
    <property type="entry name" value="Ig_I-set"/>
</dbReference>
<dbReference type="InterPro" id="IPR003599">
    <property type="entry name" value="Ig_sub"/>
</dbReference>
<keyword evidence="5" id="KW-0325">Glycoprotein</keyword>
<keyword evidence="8" id="KW-0812">Transmembrane</keyword>
<dbReference type="AlphaFoldDB" id="A0A8D8RYA1"/>
<dbReference type="EMBL" id="HBUF01029826">
    <property type="protein sequence ID" value="CAG6614268.1"/>
    <property type="molecule type" value="Transcribed_RNA"/>
</dbReference>
<dbReference type="SMART" id="SM00369">
    <property type="entry name" value="LRR_TYP"/>
    <property type="match status" value="5"/>
</dbReference>
<dbReference type="Gene3D" id="2.60.40.10">
    <property type="entry name" value="Immunoglobulins"/>
    <property type="match status" value="1"/>
</dbReference>
<dbReference type="EMBL" id="HBUF01347126">
    <property type="protein sequence ID" value="CAG6710477.1"/>
    <property type="molecule type" value="Transcribed_RNA"/>
</dbReference>
<evidence type="ECO:0000256" key="2">
    <source>
        <dbReference type="ARBA" id="ARBA00022729"/>
    </source>
</evidence>
<dbReference type="InterPro" id="IPR007110">
    <property type="entry name" value="Ig-like_dom"/>
</dbReference>
<evidence type="ECO:0000256" key="5">
    <source>
        <dbReference type="ARBA" id="ARBA00023180"/>
    </source>
</evidence>
<dbReference type="EMBL" id="HBUF01535837">
    <property type="protein sequence ID" value="CAG6753262.1"/>
    <property type="molecule type" value="Transcribed_RNA"/>
</dbReference>
<dbReference type="SMART" id="SM00408">
    <property type="entry name" value="IGc2"/>
    <property type="match status" value="1"/>
</dbReference>
<feature type="compositionally biased region" description="Polar residues" evidence="7">
    <location>
        <begin position="674"/>
        <end position="684"/>
    </location>
</feature>
<feature type="compositionally biased region" description="Acidic residues" evidence="7">
    <location>
        <begin position="753"/>
        <end position="768"/>
    </location>
</feature>
<dbReference type="Gene3D" id="3.80.10.10">
    <property type="entry name" value="Ribonuclease Inhibitor"/>
    <property type="match status" value="2"/>
</dbReference>
<dbReference type="PROSITE" id="PS51450">
    <property type="entry name" value="LRR"/>
    <property type="match status" value="1"/>
</dbReference>
<feature type="domain" description="Ig-like" evidence="10">
    <location>
        <begin position="255"/>
        <end position="353"/>
    </location>
</feature>
<dbReference type="SMART" id="SM00082">
    <property type="entry name" value="LRRCT"/>
    <property type="match status" value="1"/>
</dbReference>
<dbReference type="Pfam" id="PF07679">
    <property type="entry name" value="I-set"/>
    <property type="match status" value="1"/>
</dbReference>
<protein>
    <submittedName>
        <fullName evidence="11">Leucine-rich repeat-containing protein 4C</fullName>
    </submittedName>
</protein>